<dbReference type="NCBIfam" id="TIGR02232">
    <property type="entry name" value="myxo_disulf_rpt"/>
    <property type="match status" value="1"/>
</dbReference>
<keyword evidence="3" id="KW-1015">Disulfide bond</keyword>
<keyword evidence="5" id="KW-1185">Reference proteome</keyword>
<name>A0A078B648_STYLE</name>
<evidence type="ECO:0000313" key="5">
    <source>
        <dbReference type="Proteomes" id="UP000039865"/>
    </source>
</evidence>
<dbReference type="OrthoDB" id="409374at2759"/>
<evidence type="ECO:0008006" key="6">
    <source>
        <dbReference type="Google" id="ProtNLM"/>
    </source>
</evidence>
<evidence type="ECO:0000256" key="2">
    <source>
        <dbReference type="ARBA" id="ARBA00022737"/>
    </source>
</evidence>
<proteinExistence type="predicted"/>
<accession>A0A078B648</accession>
<reference evidence="4 5" key="1">
    <citation type="submission" date="2014-06" db="EMBL/GenBank/DDBJ databases">
        <authorList>
            <person name="Swart Estienne"/>
        </authorList>
    </citation>
    <scope>NUCLEOTIDE SEQUENCE [LARGE SCALE GENOMIC DNA]</scope>
    <source>
        <strain evidence="4 5">130c</strain>
    </source>
</reference>
<evidence type="ECO:0000256" key="1">
    <source>
        <dbReference type="ARBA" id="ARBA00022729"/>
    </source>
</evidence>
<gene>
    <name evidence="4" type="primary">Contig16740.g17833</name>
    <name evidence="4" type="ORF">STYLEM_18121</name>
</gene>
<dbReference type="InParanoid" id="A0A078B648"/>
<sequence length="464" mass="51924">MKLYLLQKYRSINCLLFIIFLTQVTYTLQLCSNGKLDPDEQCDDGNLAIGDGCTSQCQVQDLYSCKKFESNSSHCWKNAQFTLENETNWNNKAENHQNIIQNNFNPSQHQQQTITRDLQVVDLTMCQALVAKFTTTATQYDTFSNLAAESMTCSAMNACQNGRAGICKWDRKFSMTCFAKGEFPAIRIQTNSYPNHCFQNQIQFPLENQIDFEVIFNLSPSLFLTLNLNSQVITNGVLCDLSFIGDLVYNTNYQFVLHSGNIQAIVGIALNGVPIHSGTSEFGVDAFFPVAYRGRNKPNEIDFDQCLGNGELSNGYHYYSLSPCMIKAYSRKQTSPKECLDIPACQSDKLKFMRTEITQATGFAPIGIALDGHVIFGPYNATGNLWQPCDVDACNGITVDNNYIYVSTMFHPYTVGCWGPANPKHFKQACTSQSKICTFGKYLESSIYLMAALVVLNFGIALNL</sequence>
<dbReference type="EMBL" id="CCKQ01017121">
    <property type="protein sequence ID" value="CDW88993.1"/>
    <property type="molecule type" value="Genomic_DNA"/>
</dbReference>
<dbReference type="Proteomes" id="UP000039865">
    <property type="component" value="Unassembled WGS sequence"/>
</dbReference>
<organism evidence="4 5">
    <name type="scientific">Stylonychia lemnae</name>
    <name type="common">Ciliate</name>
    <dbReference type="NCBI Taxonomy" id="5949"/>
    <lineage>
        <taxon>Eukaryota</taxon>
        <taxon>Sar</taxon>
        <taxon>Alveolata</taxon>
        <taxon>Ciliophora</taxon>
        <taxon>Intramacronucleata</taxon>
        <taxon>Spirotrichea</taxon>
        <taxon>Stichotrichia</taxon>
        <taxon>Sporadotrichida</taxon>
        <taxon>Oxytrichidae</taxon>
        <taxon>Stylonychinae</taxon>
        <taxon>Stylonychia</taxon>
    </lineage>
</organism>
<evidence type="ECO:0000256" key="3">
    <source>
        <dbReference type="ARBA" id="ARBA00023157"/>
    </source>
</evidence>
<keyword evidence="2" id="KW-0677">Repeat</keyword>
<dbReference type="AlphaFoldDB" id="A0A078B648"/>
<dbReference type="InterPro" id="IPR011936">
    <property type="entry name" value="Myxo_disulph_rpt"/>
</dbReference>
<evidence type="ECO:0000313" key="4">
    <source>
        <dbReference type="EMBL" id="CDW88993.1"/>
    </source>
</evidence>
<protein>
    <recommendedName>
        <fullName evidence="6">YHYH domain-containing protein</fullName>
    </recommendedName>
</protein>
<keyword evidence="1" id="KW-0732">Signal</keyword>